<protein>
    <submittedName>
        <fullName evidence="5">Helix-turn-helix transcriptional regulator</fullName>
    </submittedName>
</protein>
<dbReference type="AlphaFoldDB" id="A0A940PCP1"/>
<dbReference type="PROSITE" id="PS51118">
    <property type="entry name" value="HTH_HXLR"/>
    <property type="match status" value="1"/>
</dbReference>
<keyword evidence="2" id="KW-0238">DNA-binding</keyword>
<evidence type="ECO:0000256" key="2">
    <source>
        <dbReference type="ARBA" id="ARBA00023125"/>
    </source>
</evidence>
<keyword evidence="6" id="KW-1185">Reference proteome</keyword>
<dbReference type="EMBL" id="JAEEGA010000010">
    <property type="protein sequence ID" value="MBP1042519.1"/>
    <property type="molecule type" value="Genomic_DNA"/>
</dbReference>
<evidence type="ECO:0000313" key="5">
    <source>
        <dbReference type="EMBL" id="MBP1042519.1"/>
    </source>
</evidence>
<name>A0A940PCP1_9ENTE</name>
<reference evidence="5" key="1">
    <citation type="submission" date="2020-12" db="EMBL/GenBank/DDBJ databases">
        <title>Vagococcus allomyrinae sp. nov. and Enterococcus lavae sp. nov., isolated from the larvae of Allomyrina dichotoma.</title>
        <authorList>
            <person name="Lee S.D."/>
        </authorList>
    </citation>
    <scope>NUCLEOTIDE SEQUENCE</scope>
    <source>
        <strain evidence="5">BWB3-3</strain>
    </source>
</reference>
<dbReference type="GO" id="GO:0003677">
    <property type="term" value="F:DNA binding"/>
    <property type="evidence" value="ECO:0007669"/>
    <property type="project" value="UniProtKB-KW"/>
</dbReference>
<dbReference type="RefSeq" id="WP_209529775.1">
    <property type="nucleotide sequence ID" value="NZ_JAEEGA010000010.1"/>
</dbReference>
<dbReference type="InterPro" id="IPR002577">
    <property type="entry name" value="HTH_HxlR"/>
</dbReference>
<evidence type="ECO:0000259" key="4">
    <source>
        <dbReference type="PROSITE" id="PS51118"/>
    </source>
</evidence>
<keyword evidence="3" id="KW-0804">Transcription</keyword>
<evidence type="ECO:0000256" key="1">
    <source>
        <dbReference type="ARBA" id="ARBA00023015"/>
    </source>
</evidence>
<dbReference type="Gene3D" id="1.10.10.10">
    <property type="entry name" value="Winged helix-like DNA-binding domain superfamily/Winged helix DNA-binding domain"/>
    <property type="match status" value="1"/>
</dbReference>
<dbReference type="Proteomes" id="UP000674938">
    <property type="component" value="Unassembled WGS sequence"/>
</dbReference>
<dbReference type="InterPro" id="IPR036388">
    <property type="entry name" value="WH-like_DNA-bd_sf"/>
</dbReference>
<sequence>MVTKRGVCPIEDYGYEAIEKVIDMIAGKWKLRILYLLTKYECLRYGELKKHVPGITHKMLSMQLKELEKDKLLVRKEYPQVPPKVEYSLTVKGWGLVPLYEQLGIWVMENREEFMGL</sequence>
<keyword evidence="1" id="KW-0805">Transcription regulation</keyword>
<dbReference type="Pfam" id="PF01638">
    <property type="entry name" value="HxlR"/>
    <property type="match status" value="1"/>
</dbReference>
<dbReference type="InterPro" id="IPR036390">
    <property type="entry name" value="WH_DNA-bd_sf"/>
</dbReference>
<dbReference type="PANTHER" id="PTHR33204:SF29">
    <property type="entry name" value="TRANSCRIPTIONAL REGULATOR"/>
    <property type="match status" value="1"/>
</dbReference>
<feature type="domain" description="HTH hxlR-type" evidence="4">
    <location>
        <begin position="8"/>
        <end position="115"/>
    </location>
</feature>
<gene>
    <name evidence="5" type="ORF">I6N95_15985</name>
</gene>
<dbReference type="SUPFAM" id="SSF46785">
    <property type="entry name" value="Winged helix' DNA-binding domain"/>
    <property type="match status" value="1"/>
</dbReference>
<dbReference type="PANTHER" id="PTHR33204">
    <property type="entry name" value="TRANSCRIPTIONAL REGULATOR, MARR FAMILY"/>
    <property type="match status" value="1"/>
</dbReference>
<evidence type="ECO:0000313" key="6">
    <source>
        <dbReference type="Proteomes" id="UP000674938"/>
    </source>
</evidence>
<organism evidence="5 6">
    <name type="scientific">Vagococcus allomyrinae</name>
    <dbReference type="NCBI Taxonomy" id="2794353"/>
    <lineage>
        <taxon>Bacteria</taxon>
        <taxon>Bacillati</taxon>
        <taxon>Bacillota</taxon>
        <taxon>Bacilli</taxon>
        <taxon>Lactobacillales</taxon>
        <taxon>Enterococcaceae</taxon>
        <taxon>Vagococcus</taxon>
    </lineage>
</organism>
<evidence type="ECO:0000256" key="3">
    <source>
        <dbReference type="ARBA" id="ARBA00023163"/>
    </source>
</evidence>
<proteinExistence type="predicted"/>
<accession>A0A940PCP1</accession>
<comment type="caution">
    <text evidence="5">The sequence shown here is derived from an EMBL/GenBank/DDBJ whole genome shotgun (WGS) entry which is preliminary data.</text>
</comment>